<accession>A0A177T8L8</accession>
<dbReference type="Pfam" id="PF14613">
    <property type="entry name" value="HAM1_C"/>
    <property type="match status" value="1"/>
</dbReference>
<reference evidence="4" key="1">
    <citation type="submission" date="2016-04" db="EMBL/GenBank/DDBJ databases">
        <authorList>
            <person name="Nguyen H.D."/>
            <person name="Samba Siva P."/>
            <person name="Cullis J."/>
            <person name="Levesque C.A."/>
            <person name="Hambleton S."/>
        </authorList>
    </citation>
    <scope>NUCLEOTIDE SEQUENCE</scope>
    <source>
        <strain evidence="4">DAOMC 236416</strain>
    </source>
</reference>
<evidence type="ECO:0000313" key="5">
    <source>
        <dbReference type="Proteomes" id="UP000077521"/>
    </source>
</evidence>
<reference evidence="4" key="2">
    <citation type="journal article" date="2019" name="IMA Fungus">
        <title>Genome sequencing and comparison of five Tilletia species to identify candidate genes for the detection of regulated species infecting wheat.</title>
        <authorList>
            <person name="Nguyen H.D.T."/>
            <person name="Sultana T."/>
            <person name="Kesanakurti P."/>
            <person name="Hambleton S."/>
        </authorList>
    </citation>
    <scope>NUCLEOTIDE SEQUENCE</scope>
    <source>
        <strain evidence="4">DAOMC 236416</strain>
    </source>
</reference>
<keyword evidence="5" id="KW-1185">Reference proteome</keyword>
<feature type="compositionally biased region" description="Low complexity" evidence="1">
    <location>
        <begin position="849"/>
        <end position="862"/>
    </location>
</feature>
<feature type="region of interest" description="Disordered" evidence="1">
    <location>
        <begin position="183"/>
        <end position="221"/>
    </location>
</feature>
<feature type="domain" description="HAM1-like C-terminal" evidence="2">
    <location>
        <begin position="659"/>
        <end position="807"/>
    </location>
</feature>
<name>A0A177T8L8_9BASI</name>
<feature type="region of interest" description="Disordered" evidence="1">
    <location>
        <begin position="1"/>
        <end position="29"/>
    </location>
</feature>
<evidence type="ECO:0000256" key="1">
    <source>
        <dbReference type="SAM" id="MobiDB-lite"/>
    </source>
</evidence>
<gene>
    <name evidence="4" type="ORF">A4X13_0g6740</name>
</gene>
<organism evidence="4 5">
    <name type="scientific">Tilletia indica</name>
    <dbReference type="NCBI Taxonomy" id="43049"/>
    <lineage>
        <taxon>Eukaryota</taxon>
        <taxon>Fungi</taxon>
        <taxon>Dikarya</taxon>
        <taxon>Basidiomycota</taxon>
        <taxon>Ustilaginomycotina</taxon>
        <taxon>Exobasidiomycetes</taxon>
        <taxon>Tilletiales</taxon>
        <taxon>Tilletiaceae</taxon>
        <taxon>Tilletia</taxon>
    </lineage>
</organism>
<dbReference type="InterPro" id="IPR027842">
    <property type="entry name" value="HAM1-like_C"/>
</dbReference>
<proteinExistence type="predicted"/>
<dbReference type="PANTHER" id="PTHR31138:SF1">
    <property type="entry name" value="PDZ DOMAIN-CONTAINING PROTEIN"/>
    <property type="match status" value="1"/>
</dbReference>
<dbReference type="Pfam" id="PF19343">
    <property type="entry name" value="HAM1_N"/>
    <property type="match status" value="1"/>
</dbReference>
<feature type="domain" description="HAM1-like N-terminal" evidence="3">
    <location>
        <begin position="15"/>
        <end position="635"/>
    </location>
</feature>
<sequence>MSHAPKLQSQVSEKPASNAVTRAADPKDVQADVDRKMRFYGVLQAFREGRYPTNQQIDDTLKFTIDASPVDLDKLSPEGRKLVEDVRQIIDVSRQIVGEKNANQEFQNFLFASRQADIAGNVKVESKVTKADTKKDQETAGEAFRTLFKLFLRNGEVRKLVQDFGIIGRDIFADAASKAADYARPDESKLGQVDQPAPDNQFHDDIPGQKEKNKVKDALNSVDTEKLKKDVKNEVAGHAQDVAGAVDSNASDEQNKAAATEAAKDKAELVKEKANKLTDKIPEKHKELIKQNANAASEYFKEKFPQERRDQFIFRLKKIVVELQRHRDYQDAMEYFLVAAEQYQGHAADLHSQVENSATGVRSEGNVAKAEQAFRTLIERFANGRPTQPILDAVDQLYTDAKNDPELKGWFSQLDSYVRKCLQEPGFIMKDEANTQAIQLRDSGKKFFVAADGRDTGKYVPHKDELFKQIEIFFKGMAEDPLNIKFGEAWKRLVFDLFLDAEGKPSWKPHLWADIRDPILPQLLQHVGWVPIPRIEYSDKQVDLVIENLTVQAQNLLPNILEVDAHNYFKVSAYKQLGDVNKHAIKLTLSQIQCDMRDVHFFINKKAGFPRIKDQGTADVTMSGNGLSVTIHLEAGSSPSTRAKHESHPVFTVKNVKAKVDKLNFAIRGSNHDLLIKLLRPLATGLIKKQIQKAAEQGIRDGLEKAELQLRDLRDSLESAKANPDGKQLDVLKQRFNAKKDDAASKAEKVGTFKLATSKRNSILPQYGHPDGWLNSVDRAESASKATDGTQPEWHSPAFSIVNPPASASTGVAGAAAAGGAAGVAAAGGLANATSNASGPAAALGSTTSGNANAASATATSAPAQKKEEVKQPVNPAYEAGHMV</sequence>
<dbReference type="SUPFAM" id="SSF55394">
    <property type="entry name" value="Bactericidal permeability-increasing protein, BPI"/>
    <property type="match status" value="1"/>
</dbReference>
<dbReference type="PANTHER" id="PTHR31138">
    <property type="entry name" value="CHROMOSOME 19, WHOLE GENOME SHOTGUN SEQUENCE"/>
    <property type="match status" value="1"/>
</dbReference>
<feature type="compositionally biased region" description="Basic and acidic residues" evidence="1">
    <location>
        <begin position="201"/>
        <end position="221"/>
    </location>
</feature>
<feature type="region of interest" description="Disordered" evidence="1">
    <location>
        <begin position="849"/>
        <end position="884"/>
    </location>
</feature>
<dbReference type="Proteomes" id="UP000077521">
    <property type="component" value="Unassembled WGS sequence"/>
</dbReference>
<dbReference type="AlphaFoldDB" id="A0A177T8L8"/>
<dbReference type="InterPro" id="IPR017943">
    <property type="entry name" value="Bactericidal_perm-incr_a/b_dom"/>
</dbReference>
<evidence type="ECO:0000313" key="4">
    <source>
        <dbReference type="EMBL" id="KAE8244239.1"/>
    </source>
</evidence>
<dbReference type="GO" id="GO:0008289">
    <property type="term" value="F:lipid binding"/>
    <property type="evidence" value="ECO:0007669"/>
    <property type="project" value="InterPro"/>
</dbReference>
<dbReference type="Gene3D" id="3.15.10.10">
    <property type="entry name" value="Bactericidal permeability-increasing protein, domain 1"/>
    <property type="match status" value="1"/>
</dbReference>
<evidence type="ECO:0000259" key="2">
    <source>
        <dbReference type="Pfam" id="PF14613"/>
    </source>
</evidence>
<protein>
    <submittedName>
        <fullName evidence="4">Uncharacterized protein</fullName>
    </submittedName>
</protein>
<dbReference type="InterPro" id="IPR045967">
    <property type="entry name" value="HAM1-like_N"/>
</dbReference>
<dbReference type="EMBL" id="LWDF02000690">
    <property type="protein sequence ID" value="KAE8244239.1"/>
    <property type="molecule type" value="Genomic_DNA"/>
</dbReference>
<comment type="caution">
    <text evidence="4">The sequence shown here is derived from an EMBL/GenBank/DDBJ whole genome shotgun (WGS) entry which is preliminary data.</text>
</comment>
<evidence type="ECO:0000259" key="3">
    <source>
        <dbReference type="Pfam" id="PF19343"/>
    </source>
</evidence>
<feature type="region of interest" description="Disordered" evidence="1">
    <location>
        <begin position="764"/>
        <end position="802"/>
    </location>
</feature>